<comment type="caution">
    <text evidence="2">The sequence shown here is derived from an EMBL/GenBank/DDBJ whole genome shotgun (WGS) entry which is preliminary data.</text>
</comment>
<dbReference type="Gene3D" id="1.20.1260.10">
    <property type="match status" value="1"/>
</dbReference>
<dbReference type="CDD" id="cd01045">
    <property type="entry name" value="Ferritin_like_AB"/>
    <property type="match status" value="1"/>
</dbReference>
<gene>
    <name evidence="2" type="ORF">J2Z34_000440</name>
</gene>
<dbReference type="InterPro" id="IPR003251">
    <property type="entry name" value="Rr_diiron-bd_dom"/>
</dbReference>
<dbReference type="PANTHER" id="PTHR33531:SF7">
    <property type="entry name" value="HYPOTHETICAL MEMBRANE PROTEIN, CONSERVED"/>
    <property type="match status" value="1"/>
</dbReference>
<proteinExistence type="predicted"/>
<dbReference type="SUPFAM" id="SSF47240">
    <property type="entry name" value="Ferritin-like"/>
    <property type="match status" value="1"/>
</dbReference>
<dbReference type="RefSeq" id="WP_209458214.1">
    <property type="nucleotide sequence ID" value="NZ_JAGGKC010000002.1"/>
</dbReference>
<name>A0ABS4G094_9CLOT</name>
<evidence type="ECO:0000259" key="1">
    <source>
        <dbReference type="Pfam" id="PF02915"/>
    </source>
</evidence>
<keyword evidence="3" id="KW-1185">Reference proteome</keyword>
<organism evidence="2 3">
    <name type="scientific">Youngiibacter multivorans</name>
    <dbReference type="NCBI Taxonomy" id="937251"/>
    <lineage>
        <taxon>Bacteria</taxon>
        <taxon>Bacillati</taxon>
        <taxon>Bacillota</taxon>
        <taxon>Clostridia</taxon>
        <taxon>Eubacteriales</taxon>
        <taxon>Clostridiaceae</taxon>
        <taxon>Youngiibacter</taxon>
    </lineage>
</organism>
<feature type="domain" description="Rubrerythrin diiron-binding" evidence="1">
    <location>
        <begin position="8"/>
        <end position="144"/>
    </location>
</feature>
<sequence length="164" mass="18694">MEKDEQRIIAQAILNEVEGNEFYRMAANATKSEETKETFLRLAAEELSHVKYLTDLRKKLGEGLDPSIEQIMDIGPVPSPDIYKWGKVTVEDSSLALSALSIGMKLEKDSVDFYREAKEKSESKAGKAIFDKLVEWETIHLNILELQHKAVQTFWWADQGFAPF</sequence>
<dbReference type="InterPro" id="IPR009078">
    <property type="entry name" value="Ferritin-like_SF"/>
</dbReference>
<dbReference type="Pfam" id="PF02915">
    <property type="entry name" value="Rubrerythrin"/>
    <property type="match status" value="1"/>
</dbReference>
<dbReference type="Proteomes" id="UP001519271">
    <property type="component" value="Unassembled WGS sequence"/>
</dbReference>
<protein>
    <submittedName>
        <fullName evidence="2">Rubrerythrin</fullName>
    </submittedName>
</protein>
<reference evidence="2 3" key="1">
    <citation type="submission" date="2021-03" db="EMBL/GenBank/DDBJ databases">
        <title>Genomic Encyclopedia of Type Strains, Phase IV (KMG-IV): sequencing the most valuable type-strain genomes for metagenomic binning, comparative biology and taxonomic classification.</title>
        <authorList>
            <person name="Goeker M."/>
        </authorList>
    </citation>
    <scope>NUCLEOTIDE SEQUENCE [LARGE SCALE GENOMIC DNA]</scope>
    <source>
        <strain evidence="2 3">DSM 6139</strain>
    </source>
</reference>
<evidence type="ECO:0000313" key="2">
    <source>
        <dbReference type="EMBL" id="MBP1917969.1"/>
    </source>
</evidence>
<evidence type="ECO:0000313" key="3">
    <source>
        <dbReference type="Proteomes" id="UP001519271"/>
    </source>
</evidence>
<dbReference type="EMBL" id="JAGGKC010000002">
    <property type="protein sequence ID" value="MBP1917969.1"/>
    <property type="molecule type" value="Genomic_DNA"/>
</dbReference>
<accession>A0ABS4G094</accession>
<dbReference type="PANTHER" id="PTHR33531">
    <property type="entry name" value="RUBRERYTHRIN SUBFAMILY"/>
    <property type="match status" value="1"/>
</dbReference>
<dbReference type="InterPro" id="IPR012347">
    <property type="entry name" value="Ferritin-like"/>
</dbReference>